<keyword evidence="2" id="KW-1185">Reference proteome</keyword>
<comment type="caution">
    <text evidence="1">The sequence shown here is derived from an EMBL/GenBank/DDBJ whole genome shotgun (WGS) entry which is preliminary data.</text>
</comment>
<evidence type="ECO:0000313" key="1">
    <source>
        <dbReference type="EMBL" id="KRL20012.1"/>
    </source>
</evidence>
<dbReference type="EMBL" id="AZEB01000042">
    <property type="protein sequence ID" value="KRL20012.1"/>
    <property type="molecule type" value="Genomic_DNA"/>
</dbReference>
<reference evidence="1 2" key="1">
    <citation type="journal article" date="2015" name="Genome Announc.">
        <title>Expanding the biotechnology potential of lactobacilli through comparative genomics of 213 strains and associated genera.</title>
        <authorList>
            <person name="Sun Z."/>
            <person name="Harris H.M."/>
            <person name="McCann A."/>
            <person name="Guo C."/>
            <person name="Argimon S."/>
            <person name="Zhang W."/>
            <person name="Yang X."/>
            <person name="Jeffery I.B."/>
            <person name="Cooney J.C."/>
            <person name="Kagawa T.F."/>
            <person name="Liu W."/>
            <person name="Song Y."/>
            <person name="Salvetti E."/>
            <person name="Wrobel A."/>
            <person name="Rasinkangas P."/>
            <person name="Parkhill J."/>
            <person name="Rea M.C."/>
            <person name="O'Sullivan O."/>
            <person name="Ritari J."/>
            <person name="Douillard F.P."/>
            <person name="Paul Ross R."/>
            <person name="Yang R."/>
            <person name="Briner A.E."/>
            <person name="Felis G.E."/>
            <person name="de Vos W.M."/>
            <person name="Barrangou R."/>
            <person name="Klaenhammer T.R."/>
            <person name="Caufield P.W."/>
            <person name="Cui Y."/>
            <person name="Zhang H."/>
            <person name="O'Toole P.W."/>
        </authorList>
    </citation>
    <scope>NUCLEOTIDE SEQUENCE [LARGE SCALE GENOMIC DNA]</scope>
    <source>
        <strain evidence="1 2">DSM 19906</strain>
    </source>
</reference>
<protein>
    <submittedName>
        <fullName evidence="1">Uncharacterized protein</fullName>
    </submittedName>
</protein>
<evidence type="ECO:0000313" key="2">
    <source>
        <dbReference type="Proteomes" id="UP000051439"/>
    </source>
</evidence>
<name>A0A0R1NJB5_9LACO</name>
<gene>
    <name evidence="1" type="ORF">FC98_GL002063</name>
</gene>
<sequence>MARPRFKCEYQANEFASGLVGLLYIEENGYGPESYADLMHQYGSPVDELD</sequence>
<accession>A0A0R1NJB5</accession>
<dbReference type="AlphaFoldDB" id="A0A0R1NJB5"/>
<organism evidence="1 2">
    <name type="scientific">Lentilactobacillus kisonensis DSM 19906 = JCM 15041</name>
    <dbReference type="NCBI Taxonomy" id="1423766"/>
    <lineage>
        <taxon>Bacteria</taxon>
        <taxon>Bacillati</taxon>
        <taxon>Bacillota</taxon>
        <taxon>Bacilli</taxon>
        <taxon>Lactobacillales</taxon>
        <taxon>Lactobacillaceae</taxon>
        <taxon>Lentilactobacillus</taxon>
    </lineage>
</organism>
<dbReference type="Proteomes" id="UP000051439">
    <property type="component" value="Unassembled WGS sequence"/>
</dbReference>
<dbReference type="PATRIC" id="fig|1423766.4.peg.2142"/>
<proteinExistence type="predicted"/>
<dbReference type="RefSeq" id="WP_235803639.1">
    <property type="nucleotide sequence ID" value="NZ_AZEB01000042.1"/>
</dbReference>